<keyword evidence="1" id="KW-0812">Transmembrane</keyword>
<keyword evidence="1" id="KW-1133">Transmembrane helix</keyword>
<keyword evidence="3" id="KW-0347">Helicase</keyword>
<dbReference type="OrthoDB" id="9758243at2"/>
<accession>A0A4R8A2E1</accession>
<dbReference type="PANTHER" id="PTHR47396">
    <property type="entry name" value="TYPE I RESTRICTION ENZYME ECOKI R PROTEIN"/>
    <property type="match status" value="1"/>
</dbReference>
<dbReference type="SMART" id="SM00487">
    <property type="entry name" value="DEXDc"/>
    <property type="match status" value="1"/>
</dbReference>
<dbReference type="Gene3D" id="3.40.50.300">
    <property type="entry name" value="P-loop containing nucleotide triphosphate hydrolases"/>
    <property type="match status" value="2"/>
</dbReference>
<dbReference type="InterPro" id="IPR050742">
    <property type="entry name" value="Helicase_Restrict-Modif_Enz"/>
</dbReference>
<keyword evidence="3" id="KW-0378">Hydrolase</keyword>
<comment type="caution">
    <text evidence="3">The sequence shown here is derived from an EMBL/GenBank/DDBJ whole genome shotgun (WGS) entry which is preliminary data.</text>
</comment>
<name>A0A4R8A2E1_9FIRM</name>
<dbReference type="Pfam" id="PF04851">
    <property type="entry name" value="ResIII"/>
    <property type="match status" value="1"/>
</dbReference>
<dbReference type="InterPro" id="IPR027417">
    <property type="entry name" value="P-loop_NTPase"/>
</dbReference>
<keyword evidence="1" id="KW-0472">Membrane</keyword>
<protein>
    <submittedName>
        <fullName evidence="3">Helicase-like protein</fullName>
    </submittedName>
</protein>
<gene>
    <name evidence="3" type="ORF">EDD63_10873</name>
</gene>
<dbReference type="PANTHER" id="PTHR47396:SF1">
    <property type="entry name" value="ATP-DEPENDENT HELICASE IRC3-RELATED"/>
    <property type="match status" value="1"/>
</dbReference>
<sequence>MNQFENILEFRGTWRLYQKRVLNNFDQHATDKKIHIVAAPGSGKTTVGIEMIKRLGQNCLILTPSITIREQWLARVEDVFLCNKNDAKDYLSNTLSSYKPITAITYQAMHSIYAKETSEENIKDIEIVNLLNEHNVKVICLDEAHHMRNEWVKALEQIISKLEDVQLISLTATPPYDANFNEWKRYIDLCGPIDEEIFTPELVKEESLCPHQDYVYFNWPTKEERAAIEKHNKQVLLAKEELMNSPALFELVKTHPALTNPQDCLDSLLENPAYLYALILYMEEKKIVYPSMLSQALSVKKRKLPTVSIKYLEILMQGILFHDLSSFNANDNKVETLRAILKKYGCIYRNEVRMLTNENINKSLINSKGKLESIKKIALAEYHNLGEQLRMLILCDFIKKESLELIGSGTMNQSIGTVPVFEALRTQNTQMKLSILSGSIIVLPKTTAVSICKALIDMGYEAHMIQLNVDEYVRINSNADNGVLVKCVTDAFEQGEIQILIGTKALLGEGWDSPCINSLILASFVGSYVSSNQMRGRAIRKDSMHPDKVSNIWHLVCIEPKSSIHDIFYDPYTSYDLQMLKRRFATFLGVHYTKPLIESGFTRLSYIQEYGKDLNKNTITKINNQMLDASTKREELRDRWNEALVCISEQNPVEDVLELEVEMLKKNYVFANHWLFIVCTIISSFVMQFVRGVSLKLEQNVFGVIGLFVIFVFLIFVLDIGLSKLLAYITPQHTVKKVGQVILATLEDLNIVSHESKYVRIKDVKGTGVMLVYLEGGNAKDKHLFSTCMEEYFSSIDNQRYIIVRKGFKNALNKYFAVPEIFAKRKQDAQIFTSHIKRVLGLCELVYTRNAEGRKMLLKARGKCFGFRNEKMVDSKRKVLGKYE</sequence>
<evidence type="ECO:0000313" key="3">
    <source>
        <dbReference type="EMBL" id="TDW24717.1"/>
    </source>
</evidence>
<reference evidence="3 4" key="1">
    <citation type="submission" date="2019-03" db="EMBL/GenBank/DDBJ databases">
        <title>Genomic Encyclopedia of Type Strains, Phase IV (KMG-IV): sequencing the most valuable type-strain genomes for metagenomic binning, comparative biology and taxonomic classification.</title>
        <authorList>
            <person name="Goeker M."/>
        </authorList>
    </citation>
    <scope>NUCLEOTIDE SEQUENCE [LARGE SCALE GENOMIC DNA]</scope>
    <source>
        <strain evidence="3 4">DSM 28867</strain>
    </source>
</reference>
<evidence type="ECO:0000313" key="4">
    <source>
        <dbReference type="Proteomes" id="UP000294743"/>
    </source>
</evidence>
<dbReference type="InterPro" id="IPR006935">
    <property type="entry name" value="Helicase/UvrB_N"/>
</dbReference>
<dbReference type="EMBL" id="SODD01000008">
    <property type="protein sequence ID" value="TDW24717.1"/>
    <property type="molecule type" value="Genomic_DNA"/>
</dbReference>
<feature type="transmembrane region" description="Helical" evidence="1">
    <location>
        <begin position="702"/>
        <end position="722"/>
    </location>
</feature>
<dbReference type="GO" id="GO:0005524">
    <property type="term" value="F:ATP binding"/>
    <property type="evidence" value="ECO:0007669"/>
    <property type="project" value="InterPro"/>
</dbReference>
<dbReference type="RefSeq" id="WP_134168698.1">
    <property type="nucleotide sequence ID" value="NZ_SODD01000008.1"/>
</dbReference>
<dbReference type="InterPro" id="IPR014001">
    <property type="entry name" value="Helicase_ATP-bd"/>
</dbReference>
<dbReference type="Proteomes" id="UP000294743">
    <property type="component" value="Unassembled WGS sequence"/>
</dbReference>
<organism evidence="3 4">
    <name type="scientific">Breznakia blatticola</name>
    <dbReference type="NCBI Taxonomy" id="1754012"/>
    <lineage>
        <taxon>Bacteria</taxon>
        <taxon>Bacillati</taxon>
        <taxon>Bacillota</taxon>
        <taxon>Erysipelotrichia</taxon>
        <taxon>Erysipelotrichales</taxon>
        <taxon>Erysipelotrichaceae</taxon>
        <taxon>Breznakia</taxon>
    </lineage>
</organism>
<dbReference type="SUPFAM" id="SSF52540">
    <property type="entry name" value="P-loop containing nucleoside triphosphate hydrolases"/>
    <property type="match status" value="2"/>
</dbReference>
<feature type="domain" description="Helicase ATP-binding" evidence="2">
    <location>
        <begin position="25"/>
        <end position="192"/>
    </location>
</feature>
<keyword evidence="3" id="KW-0547">Nucleotide-binding</keyword>
<keyword evidence="3" id="KW-0067">ATP-binding</keyword>
<feature type="transmembrane region" description="Helical" evidence="1">
    <location>
        <begin position="673"/>
        <end position="690"/>
    </location>
</feature>
<dbReference type="CDD" id="cd18785">
    <property type="entry name" value="SF2_C"/>
    <property type="match status" value="1"/>
</dbReference>
<dbReference type="AlphaFoldDB" id="A0A4R8A2E1"/>
<dbReference type="GO" id="GO:0016787">
    <property type="term" value="F:hydrolase activity"/>
    <property type="evidence" value="ECO:0007669"/>
    <property type="project" value="InterPro"/>
</dbReference>
<evidence type="ECO:0000256" key="1">
    <source>
        <dbReference type="SAM" id="Phobius"/>
    </source>
</evidence>
<dbReference type="PROSITE" id="PS51192">
    <property type="entry name" value="HELICASE_ATP_BIND_1"/>
    <property type="match status" value="1"/>
</dbReference>
<proteinExistence type="predicted"/>
<dbReference type="GO" id="GO:0005829">
    <property type="term" value="C:cytosol"/>
    <property type="evidence" value="ECO:0007669"/>
    <property type="project" value="TreeGrafter"/>
</dbReference>
<keyword evidence="4" id="KW-1185">Reference proteome</keyword>
<dbReference type="GO" id="GO:0003677">
    <property type="term" value="F:DNA binding"/>
    <property type="evidence" value="ECO:0007669"/>
    <property type="project" value="InterPro"/>
</dbReference>
<dbReference type="GO" id="GO:0004386">
    <property type="term" value="F:helicase activity"/>
    <property type="evidence" value="ECO:0007669"/>
    <property type="project" value="UniProtKB-KW"/>
</dbReference>
<evidence type="ECO:0000259" key="2">
    <source>
        <dbReference type="PROSITE" id="PS51192"/>
    </source>
</evidence>